<sequence>MPKSSKSTPNSSRPNAIVALPVALIEHVLGRALFKRLKTAEPPTTAVLIKVPSESWCDVLESCLTRQLDRVEIRSFKHSNRSSSRNSAATELLNTLGSGVSTIAISATPATAISEEYHSMTDQVFEIESLDVGVIRKVIRQVTGQRPKGLKQIDLLSVGVHEAMAAIGAGNSAQDCVERLRRVRARKLAPVELSHVPTLSRLPLTIPVREWTDMLMADLARLDAGEIAPSAIRFATLDGPPGTGKSLLAASIAKSSGWKLHSTSVQEWFNAGDGHLGAVTKACANFVEILLSEDRSIGFIEELQSIPDRGRLEAKGRDWWMPVVDGILIQIDRVRHSGKKVLLLGACNHYSLLDPALIRPGRLEMRITVMPPSSHSEAEKFVRFYIGDRLLEPDIQVIVNLAIGATPAKIEAAVRSAEARARQEDRPITLEDVTRIFFSDDGLDDEQIQRLALHEAGHAVVALRLGTAVHSVTIIPYGESAGSTKMHLASRAPTADEVEDMIVIQLAGRATDELFGGGADSGASADLAFATRLLGDARNNWGLYGRLAAREQLFSSSQGASDPSLEDWIETKLRQLMDRSREMVTENETAIRVLAARLVKVKILHAGAIRETIDQTCASPAKD</sequence>
<name>A0ABY6IPE1_9HYPH</name>
<evidence type="ECO:0000313" key="3">
    <source>
        <dbReference type="EMBL" id="UYQ72486.1"/>
    </source>
</evidence>
<dbReference type="PANTHER" id="PTHR23076:SF97">
    <property type="entry name" value="ATP-DEPENDENT ZINC METALLOPROTEASE YME1L1"/>
    <property type="match status" value="1"/>
</dbReference>
<reference evidence="3" key="1">
    <citation type="submission" date="2022-10" db="EMBL/GenBank/DDBJ databases">
        <title>YIM 151497 complete genome.</title>
        <authorList>
            <person name="Chen X."/>
        </authorList>
    </citation>
    <scope>NUCLEOTIDE SEQUENCE</scope>
    <source>
        <strain evidence="3">YIM 151497</strain>
    </source>
</reference>
<dbReference type="SUPFAM" id="SSF52540">
    <property type="entry name" value="P-loop containing nucleoside triphosphate hydrolases"/>
    <property type="match status" value="1"/>
</dbReference>
<feature type="domain" description="ATPase AAA-type core" evidence="1">
    <location>
        <begin position="237"/>
        <end position="369"/>
    </location>
</feature>
<dbReference type="Gene3D" id="3.40.50.300">
    <property type="entry name" value="P-loop containing nucleotide triphosphate hydrolases"/>
    <property type="match status" value="1"/>
</dbReference>
<organism evidence="3 4">
    <name type="scientific">Pelagibacterium flavum</name>
    <dbReference type="NCBI Taxonomy" id="2984530"/>
    <lineage>
        <taxon>Bacteria</taxon>
        <taxon>Pseudomonadati</taxon>
        <taxon>Pseudomonadota</taxon>
        <taxon>Alphaproteobacteria</taxon>
        <taxon>Hyphomicrobiales</taxon>
        <taxon>Devosiaceae</taxon>
        <taxon>Pelagibacterium</taxon>
    </lineage>
</organism>
<protein>
    <submittedName>
        <fullName evidence="3">AAA family ATPase</fullName>
    </submittedName>
</protein>
<dbReference type="InterPro" id="IPR003959">
    <property type="entry name" value="ATPase_AAA_core"/>
</dbReference>
<dbReference type="Proteomes" id="UP001163882">
    <property type="component" value="Chromosome"/>
</dbReference>
<proteinExistence type="predicted"/>
<dbReference type="RefSeq" id="WP_264226117.1">
    <property type="nucleotide sequence ID" value="NZ_CP107716.1"/>
</dbReference>
<dbReference type="InterPro" id="IPR000642">
    <property type="entry name" value="Peptidase_M41"/>
</dbReference>
<dbReference type="InterPro" id="IPR037219">
    <property type="entry name" value="Peptidase_M41-like"/>
</dbReference>
<keyword evidence="4" id="KW-1185">Reference proteome</keyword>
<dbReference type="InterPro" id="IPR027417">
    <property type="entry name" value="P-loop_NTPase"/>
</dbReference>
<dbReference type="SUPFAM" id="SSF140990">
    <property type="entry name" value="FtsH protease domain-like"/>
    <property type="match status" value="1"/>
</dbReference>
<accession>A0ABY6IPE1</accession>
<dbReference type="PANTHER" id="PTHR23076">
    <property type="entry name" value="METALLOPROTEASE M41 FTSH"/>
    <property type="match status" value="1"/>
</dbReference>
<dbReference type="Gene3D" id="1.10.8.60">
    <property type="match status" value="1"/>
</dbReference>
<feature type="domain" description="Peptidase M41" evidence="2">
    <location>
        <begin position="444"/>
        <end position="610"/>
    </location>
</feature>
<evidence type="ECO:0000259" key="1">
    <source>
        <dbReference type="Pfam" id="PF00004"/>
    </source>
</evidence>
<dbReference type="PRINTS" id="PR00830">
    <property type="entry name" value="ENDOLAPTASE"/>
</dbReference>
<dbReference type="Gene3D" id="1.20.58.760">
    <property type="entry name" value="Peptidase M41"/>
    <property type="match status" value="1"/>
</dbReference>
<dbReference type="EMBL" id="CP107716">
    <property type="protein sequence ID" value="UYQ72486.1"/>
    <property type="molecule type" value="Genomic_DNA"/>
</dbReference>
<dbReference type="Pfam" id="PF00004">
    <property type="entry name" value="AAA"/>
    <property type="match status" value="1"/>
</dbReference>
<evidence type="ECO:0000313" key="4">
    <source>
        <dbReference type="Proteomes" id="UP001163882"/>
    </source>
</evidence>
<gene>
    <name evidence="3" type="ORF">OF122_01465</name>
</gene>
<evidence type="ECO:0000259" key="2">
    <source>
        <dbReference type="Pfam" id="PF01434"/>
    </source>
</evidence>
<dbReference type="CDD" id="cd19481">
    <property type="entry name" value="RecA-like_protease"/>
    <property type="match status" value="1"/>
</dbReference>
<dbReference type="Pfam" id="PF01434">
    <property type="entry name" value="Peptidase_M41"/>
    <property type="match status" value="1"/>
</dbReference>